<keyword evidence="4 5" id="KW-0472">Membrane</keyword>
<evidence type="ECO:0000256" key="5">
    <source>
        <dbReference type="SAM" id="Phobius"/>
    </source>
</evidence>
<feature type="transmembrane region" description="Helical" evidence="5">
    <location>
        <begin position="46"/>
        <end position="66"/>
    </location>
</feature>
<dbReference type="EMBL" id="BMGS01000001">
    <property type="protein sequence ID" value="GGG30326.1"/>
    <property type="molecule type" value="Genomic_DNA"/>
</dbReference>
<feature type="transmembrane region" description="Helical" evidence="5">
    <location>
        <begin position="170"/>
        <end position="192"/>
    </location>
</feature>
<dbReference type="Gene3D" id="1.20.1250.20">
    <property type="entry name" value="MFS general substrate transporter like domains"/>
    <property type="match status" value="1"/>
</dbReference>
<evidence type="ECO:0000313" key="7">
    <source>
        <dbReference type="Proteomes" id="UP000601361"/>
    </source>
</evidence>
<keyword evidence="2 5" id="KW-0812">Transmembrane</keyword>
<dbReference type="Proteomes" id="UP000601361">
    <property type="component" value="Unassembled WGS sequence"/>
</dbReference>
<sequence length="433" mass="47283">MRESTGLRYFTFFYLYVMQGIPAGFGLTAVVNYLTGRGLDATTVASFSAAIGLPWTLQFVWGPLIDKYQESVLGQRKQWVVLTQLVAALASLVLLLVRDPASQLKLTLLAFVVHSVFASIQDASVDAIAIAVVPEAERGRANAFMRGGFLLGSALGAAGLSWMLHRYGFFSAALAQSVVLLALTALTFFIRLERTDRLLPRFGAVPATARRNADNPPVGWLFRELFRAITEPRTLRLFGIIALTYLCFGAFGWAYSYHLIQELHWADSAVSILQGSWGSAATLCLIVAGGVLADRMGAARLQSWVMLVLGLFLLVFCSLSFLWHHEPVATLGLLVWNMADPSLSVVALPLLMALCRPRIEGSQFTTYMALVNLCGVSGSFLTGWALRFMSAPVLGLLCAVVVLGLWFLQRRERSSTAAPAQEAAQKVVRQQKA</sequence>
<name>A0ABQ1WID1_9BACT</name>
<proteinExistence type="predicted"/>
<accession>A0ABQ1WID1</accession>
<dbReference type="InterPro" id="IPR011701">
    <property type="entry name" value="MFS"/>
</dbReference>
<feature type="transmembrane region" description="Helical" evidence="5">
    <location>
        <begin position="235"/>
        <end position="255"/>
    </location>
</feature>
<dbReference type="InterPro" id="IPR004752">
    <property type="entry name" value="AmpG_permease/AT-1"/>
</dbReference>
<keyword evidence="7" id="KW-1185">Reference proteome</keyword>
<feature type="transmembrane region" description="Helical" evidence="5">
    <location>
        <begin position="78"/>
        <end position="97"/>
    </location>
</feature>
<dbReference type="SUPFAM" id="SSF103473">
    <property type="entry name" value="MFS general substrate transporter"/>
    <property type="match status" value="1"/>
</dbReference>
<comment type="subcellular location">
    <subcellularLocation>
        <location evidence="1">Membrane</location>
        <topology evidence="1">Multi-pass membrane protein</topology>
    </subcellularLocation>
</comment>
<keyword evidence="3 5" id="KW-1133">Transmembrane helix</keyword>
<feature type="transmembrane region" description="Helical" evidence="5">
    <location>
        <begin position="144"/>
        <end position="164"/>
    </location>
</feature>
<gene>
    <name evidence="6" type="ORF">GCM10011378_03700</name>
</gene>
<feature type="transmembrane region" description="Helical" evidence="5">
    <location>
        <begin position="391"/>
        <end position="408"/>
    </location>
</feature>
<dbReference type="PANTHER" id="PTHR12778">
    <property type="entry name" value="SOLUTE CARRIER FAMILY 33 ACETYL-COA TRANSPORTER -RELATED"/>
    <property type="match status" value="1"/>
</dbReference>
<feature type="transmembrane region" description="Helical" evidence="5">
    <location>
        <begin position="335"/>
        <end position="355"/>
    </location>
</feature>
<reference evidence="7" key="1">
    <citation type="journal article" date="2019" name="Int. J. Syst. Evol. Microbiol.">
        <title>The Global Catalogue of Microorganisms (GCM) 10K type strain sequencing project: providing services to taxonomists for standard genome sequencing and annotation.</title>
        <authorList>
            <consortium name="The Broad Institute Genomics Platform"/>
            <consortium name="The Broad Institute Genome Sequencing Center for Infectious Disease"/>
            <person name="Wu L."/>
            <person name="Ma J."/>
        </authorList>
    </citation>
    <scope>NUCLEOTIDE SEQUENCE [LARGE SCALE GENOMIC DNA]</scope>
    <source>
        <strain evidence="7">CGMCC 1.12990</strain>
    </source>
</reference>
<comment type="caution">
    <text evidence="6">The sequence shown here is derived from an EMBL/GenBank/DDBJ whole genome shotgun (WGS) entry which is preliminary data.</text>
</comment>
<feature type="transmembrane region" description="Helical" evidence="5">
    <location>
        <begin position="367"/>
        <end position="385"/>
    </location>
</feature>
<dbReference type="InterPro" id="IPR036259">
    <property type="entry name" value="MFS_trans_sf"/>
</dbReference>
<feature type="transmembrane region" description="Helical" evidence="5">
    <location>
        <begin position="275"/>
        <end position="292"/>
    </location>
</feature>
<protein>
    <submittedName>
        <fullName evidence="6">MFS transporter</fullName>
    </submittedName>
</protein>
<evidence type="ECO:0000256" key="4">
    <source>
        <dbReference type="ARBA" id="ARBA00023136"/>
    </source>
</evidence>
<feature type="transmembrane region" description="Helical" evidence="5">
    <location>
        <begin position="304"/>
        <end position="323"/>
    </location>
</feature>
<feature type="transmembrane region" description="Helical" evidence="5">
    <location>
        <begin position="12"/>
        <end position="34"/>
    </location>
</feature>
<evidence type="ECO:0000256" key="2">
    <source>
        <dbReference type="ARBA" id="ARBA00022692"/>
    </source>
</evidence>
<evidence type="ECO:0000313" key="6">
    <source>
        <dbReference type="EMBL" id="GGG30326.1"/>
    </source>
</evidence>
<dbReference type="Pfam" id="PF07690">
    <property type="entry name" value="MFS_1"/>
    <property type="match status" value="1"/>
</dbReference>
<evidence type="ECO:0000256" key="1">
    <source>
        <dbReference type="ARBA" id="ARBA00004141"/>
    </source>
</evidence>
<dbReference type="PANTHER" id="PTHR12778:SF9">
    <property type="entry name" value="ACETYL-COENZYME A TRANSPORTER 1"/>
    <property type="match status" value="1"/>
</dbReference>
<organism evidence="6 7">
    <name type="scientific">Hymenobacter glacieicola</name>
    <dbReference type="NCBI Taxonomy" id="1562124"/>
    <lineage>
        <taxon>Bacteria</taxon>
        <taxon>Pseudomonadati</taxon>
        <taxon>Bacteroidota</taxon>
        <taxon>Cytophagia</taxon>
        <taxon>Cytophagales</taxon>
        <taxon>Hymenobacteraceae</taxon>
        <taxon>Hymenobacter</taxon>
    </lineage>
</organism>
<evidence type="ECO:0000256" key="3">
    <source>
        <dbReference type="ARBA" id="ARBA00022989"/>
    </source>
</evidence>